<comment type="caution">
    <text evidence="1">The sequence shown here is derived from an EMBL/GenBank/DDBJ whole genome shotgun (WGS) entry which is preliminary data.</text>
</comment>
<dbReference type="Proteomes" id="UP000051378">
    <property type="component" value="Unassembled WGS sequence"/>
</dbReference>
<proteinExistence type="predicted"/>
<evidence type="ECO:0000313" key="2">
    <source>
        <dbReference type="Proteomes" id="UP000051378"/>
    </source>
</evidence>
<dbReference type="AlphaFoldDB" id="A0A0R2DUX3"/>
<dbReference type="EMBL" id="AYZL01000006">
    <property type="protein sequence ID" value="KRN04775.1"/>
    <property type="molecule type" value="Genomic_DNA"/>
</dbReference>
<dbReference type="PATRIC" id="fig|1423744.4.peg.1160"/>
<protein>
    <submittedName>
        <fullName evidence="1">Uncharacterized protein</fullName>
    </submittedName>
</protein>
<gene>
    <name evidence="1" type="ORF">FC86_GL001131</name>
</gene>
<name>A0A0R2DUX3_9LACO</name>
<dbReference type="STRING" id="1423744.FC86_GL001131"/>
<sequence length="250" mass="27753">MIISSLGQKRELEVANMSQDIISESNSSAINNPSSNALIQINHHGFIGNWSGSNTSFSFKDNGTYTYKSEDYQASGSYLVAGEYEDIILLKLTYFAQHSGETYLYFRFNQGDTKVSVDNLGTFSRSTDVAPVASNFYMTNSLKYAPQYASESLIGTWTRISSDGQTIDYINYNPDGSFEEFNNQMVKIKSGKFSVNTQNKTITILISFDDGSPGIQIPYSTNSTFTILTSLSTNQPNTISYKNSLPDKLN</sequence>
<evidence type="ECO:0000313" key="1">
    <source>
        <dbReference type="EMBL" id="KRN04775.1"/>
    </source>
</evidence>
<accession>A0A0R2DUX3</accession>
<organism evidence="1 2">
    <name type="scientific">Holzapfeliella floricola DSM 23037 = JCM 16512</name>
    <dbReference type="NCBI Taxonomy" id="1423744"/>
    <lineage>
        <taxon>Bacteria</taxon>
        <taxon>Bacillati</taxon>
        <taxon>Bacillota</taxon>
        <taxon>Bacilli</taxon>
        <taxon>Lactobacillales</taxon>
        <taxon>Lactobacillaceae</taxon>
        <taxon>Holzapfeliella</taxon>
    </lineage>
</organism>
<keyword evidence="2" id="KW-1185">Reference proteome</keyword>
<reference evidence="1 2" key="1">
    <citation type="journal article" date="2015" name="Genome Announc.">
        <title>Expanding the biotechnology potential of lactobacilli through comparative genomics of 213 strains and associated genera.</title>
        <authorList>
            <person name="Sun Z."/>
            <person name="Harris H.M."/>
            <person name="McCann A."/>
            <person name="Guo C."/>
            <person name="Argimon S."/>
            <person name="Zhang W."/>
            <person name="Yang X."/>
            <person name="Jeffery I.B."/>
            <person name="Cooney J.C."/>
            <person name="Kagawa T.F."/>
            <person name="Liu W."/>
            <person name="Song Y."/>
            <person name="Salvetti E."/>
            <person name="Wrobel A."/>
            <person name="Rasinkangas P."/>
            <person name="Parkhill J."/>
            <person name="Rea M.C."/>
            <person name="O'Sullivan O."/>
            <person name="Ritari J."/>
            <person name="Douillard F.P."/>
            <person name="Paul Ross R."/>
            <person name="Yang R."/>
            <person name="Briner A.E."/>
            <person name="Felis G.E."/>
            <person name="de Vos W.M."/>
            <person name="Barrangou R."/>
            <person name="Klaenhammer T.R."/>
            <person name="Caufield P.W."/>
            <person name="Cui Y."/>
            <person name="Zhang H."/>
            <person name="O'Toole P.W."/>
        </authorList>
    </citation>
    <scope>NUCLEOTIDE SEQUENCE [LARGE SCALE GENOMIC DNA]</scope>
    <source>
        <strain evidence="1 2">DSM 23037</strain>
    </source>
</reference>